<evidence type="ECO:0000259" key="1">
    <source>
        <dbReference type="PROSITE" id="PS50878"/>
    </source>
</evidence>
<keyword evidence="2" id="KW-0548">Nucleotidyltransferase</keyword>
<dbReference type="RefSeq" id="WP_101042033.1">
    <property type="nucleotide sequence ID" value="NZ_PIWT01000012.1"/>
</dbReference>
<sequence length="393" mass="46963">MINYTRQTINNRQVLIPNEKSKKHLKEIKREIEGKYGIQHISRNDIIEQIIAFFLTRKNGDGYDYTSYERIDCVIYRTDIQNFFPSINTHKLYKKISSSNILSQTTVDLIKYINFSKKIKGIPLGFPPANALANIYLEDFEKNVKLLLQPNLYYRFVDDMIIIKYIKKDTKTDVYQMNNVMIKELEKLYLKLNDSKTETIILNFSKKFSDNPPSFKYLGYKFIFNNQLLITVEESKIKKINYNLKHLFYCYRCSDRDEKNFWVLYYRLKNLLYGVTTIDKNGNKRRFGLAYNYKRINDEICLFNILLNCEKEIRRCPISTRQKYILFSLLSVLENGVKVKYNKENSLNFLRNRFDYTRLSLRQKSQIAQRLDISSTQEINSSKIFYHLQFTSN</sequence>
<keyword evidence="2" id="KW-0695">RNA-directed DNA polymerase</keyword>
<dbReference type="GO" id="GO:0003964">
    <property type="term" value="F:RNA-directed DNA polymerase activity"/>
    <property type="evidence" value="ECO:0007669"/>
    <property type="project" value="UniProtKB-KW"/>
</dbReference>
<name>A0A1S7BGM8_9STAP</name>
<dbReference type="EMBL" id="KY013610">
    <property type="protein sequence ID" value="AQX82830.1"/>
    <property type="molecule type" value="Genomic_DNA"/>
</dbReference>
<dbReference type="InterPro" id="IPR000477">
    <property type="entry name" value="RT_dom"/>
</dbReference>
<protein>
    <submittedName>
        <fullName evidence="2">Reverse transcriptase</fullName>
    </submittedName>
</protein>
<reference evidence="2" key="1">
    <citation type="journal article" date="2017" name="Sci. Rep.">
        <title>Novel methicillin resistance gene mecD in clinical Macrococcus caseolyticus strains from bovine and canine sources.</title>
        <authorList>
            <person name="Schwendener S."/>
            <person name="Cotting K."/>
            <person name="Perreten V."/>
        </authorList>
    </citation>
    <scope>NUCLEOTIDE SEQUENCE</scope>
    <source>
        <strain evidence="2">IMD0473</strain>
    </source>
</reference>
<dbReference type="CDD" id="cd01646">
    <property type="entry name" value="RT_Bac_retron_I"/>
    <property type="match status" value="1"/>
</dbReference>
<proteinExistence type="predicted"/>
<feature type="domain" description="Reverse transcriptase" evidence="1">
    <location>
        <begin position="1"/>
        <end position="222"/>
    </location>
</feature>
<dbReference type="AlphaFoldDB" id="A0A1S7BGM8"/>
<keyword evidence="2" id="KW-0808">Transferase</keyword>
<dbReference type="PROSITE" id="PS50878">
    <property type="entry name" value="RT_POL"/>
    <property type="match status" value="1"/>
</dbReference>
<accession>A0A1S7BGM8</accession>
<organism evidence="2">
    <name type="scientific">Macrococcoides caseolyticum</name>
    <dbReference type="NCBI Taxonomy" id="69966"/>
    <lineage>
        <taxon>Bacteria</taxon>
        <taxon>Bacillati</taxon>
        <taxon>Bacillota</taxon>
        <taxon>Bacilli</taxon>
        <taxon>Bacillales</taxon>
        <taxon>Staphylococcaceae</taxon>
        <taxon>Macrococcoides</taxon>
    </lineage>
</organism>
<dbReference type="Pfam" id="PF00078">
    <property type="entry name" value="RVT_1"/>
    <property type="match status" value="1"/>
</dbReference>
<evidence type="ECO:0000313" key="2">
    <source>
        <dbReference type="EMBL" id="AQX82830.1"/>
    </source>
</evidence>